<dbReference type="Proteomes" id="UP000822688">
    <property type="component" value="Chromosome 9"/>
</dbReference>
<evidence type="ECO:0000256" key="7">
    <source>
        <dbReference type="RuleBase" id="RU363019"/>
    </source>
</evidence>
<evidence type="ECO:0000256" key="1">
    <source>
        <dbReference type="ARBA" id="ARBA00000971"/>
    </source>
</evidence>
<dbReference type="GO" id="GO:0005634">
    <property type="term" value="C:nucleus"/>
    <property type="evidence" value="ECO:0007669"/>
    <property type="project" value="UniProtKB-ARBA"/>
</dbReference>
<keyword evidence="6 7" id="KW-0413">Isomerase</keyword>
<evidence type="ECO:0000256" key="3">
    <source>
        <dbReference type="ARBA" id="ARBA00022737"/>
    </source>
</evidence>
<protein>
    <recommendedName>
        <fullName evidence="7">Peptidyl-prolyl cis-trans isomerase</fullName>
        <shortName evidence="7">PPIase</shortName>
        <ecNumber evidence="7">5.2.1.8</ecNumber>
    </recommendedName>
</protein>
<comment type="caution">
    <text evidence="9">The sequence shown here is derived from an EMBL/GenBank/DDBJ whole genome shotgun (WGS) entry which is preliminary data.</text>
</comment>
<keyword evidence="3" id="KW-0677">Repeat</keyword>
<evidence type="ECO:0000256" key="2">
    <source>
        <dbReference type="ARBA" id="ARBA00022574"/>
    </source>
</evidence>
<evidence type="ECO:0000313" key="10">
    <source>
        <dbReference type="Proteomes" id="UP000822688"/>
    </source>
</evidence>
<keyword evidence="10" id="KW-1185">Reference proteome</keyword>
<comment type="catalytic activity">
    <reaction evidence="1 7">
        <text>[protein]-peptidylproline (omega=180) = [protein]-peptidylproline (omega=0)</text>
        <dbReference type="Rhea" id="RHEA:16237"/>
        <dbReference type="Rhea" id="RHEA-COMP:10747"/>
        <dbReference type="Rhea" id="RHEA-COMP:10748"/>
        <dbReference type="ChEBI" id="CHEBI:83833"/>
        <dbReference type="ChEBI" id="CHEBI:83834"/>
        <dbReference type="EC" id="5.2.1.8"/>
    </reaction>
</comment>
<dbReference type="PROSITE" id="PS50072">
    <property type="entry name" value="CSA_PPIASE_2"/>
    <property type="match status" value="1"/>
</dbReference>
<evidence type="ECO:0000256" key="5">
    <source>
        <dbReference type="ARBA" id="ARBA00023186"/>
    </source>
</evidence>
<dbReference type="PIRSF" id="PIRSF001467">
    <property type="entry name" value="Peptidylpro_ismrse"/>
    <property type="match status" value="1"/>
</dbReference>
<dbReference type="EMBL" id="CM026430">
    <property type="protein sequence ID" value="KAG0562118.1"/>
    <property type="molecule type" value="Genomic_DNA"/>
</dbReference>
<dbReference type="PRINTS" id="PR00153">
    <property type="entry name" value="CSAPPISMRASE"/>
</dbReference>
<keyword evidence="5" id="KW-0143">Chaperone</keyword>
<organism evidence="9 10">
    <name type="scientific">Ceratodon purpureus</name>
    <name type="common">Fire moss</name>
    <name type="synonym">Dicranum purpureum</name>
    <dbReference type="NCBI Taxonomy" id="3225"/>
    <lineage>
        <taxon>Eukaryota</taxon>
        <taxon>Viridiplantae</taxon>
        <taxon>Streptophyta</taxon>
        <taxon>Embryophyta</taxon>
        <taxon>Bryophyta</taxon>
        <taxon>Bryophytina</taxon>
        <taxon>Bryopsida</taxon>
        <taxon>Dicranidae</taxon>
        <taxon>Pseudoditrichales</taxon>
        <taxon>Ditrichaceae</taxon>
        <taxon>Ceratodon</taxon>
    </lineage>
</organism>
<evidence type="ECO:0000313" key="9">
    <source>
        <dbReference type="EMBL" id="KAG0562118.1"/>
    </source>
</evidence>
<reference evidence="9" key="1">
    <citation type="submission" date="2020-06" db="EMBL/GenBank/DDBJ databases">
        <title>WGS assembly of Ceratodon purpureus strain R40.</title>
        <authorList>
            <person name="Carey S.B."/>
            <person name="Jenkins J."/>
            <person name="Shu S."/>
            <person name="Lovell J.T."/>
            <person name="Sreedasyam A."/>
            <person name="Maumus F."/>
            <person name="Tiley G.P."/>
            <person name="Fernandez-Pozo N."/>
            <person name="Barry K."/>
            <person name="Chen C."/>
            <person name="Wang M."/>
            <person name="Lipzen A."/>
            <person name="Daum C."/>
            <person name="Saski C.A."/>
            <person name="Payton A.C."/>
            <person name="Mcbreen J.C."/>
            <person name="Conrad R.E."/>
            <person name="Kollar L.M."/>
            <person name="Olsson S."/>
            <person name="Huttunen S."/>
            <person name="Landis J.B."/>
            <person name="Wickett N.J."/>
            <person name="Johnson M.G."/>
            <person name="Rensing S.A."/>
            <person name="Grimwood J."/>
            <person name="Schmutz J."/>
            <person name="Mcdaniel S.F."/>
        </authorList>
    </citation>
    <scope>NUCLEOTIDE SEQUENCE</scope>
    <source>
        <strain evidence="9">R40</strain>
    </source>
</reference>
<feature type="domain" description="PPIase cyclophilin-type" evidence="8">
    <location>
        <begin position="1"/>
        <end position="147"/>
    </location>
</feature>
<proteinExistence type="inferred from homology"/>
<evidence type="ECO:0000256" key="6">
    <source>
        <dbReference type="ARBA" id="ARBA00023235"/>
    </source>
</evidence>
<dbReference type="InterPro" id="IPR044666">
    <property type="entry name" value="Cyclophilin_A-like"/>
</dbReference>
<comment type="function">
    <text evidence="7">PPIases accelerate the folding of proteins. It catalyzes the cis-trans isomerization of proline imidic peptide bonds in oligopeptides.</text>
</comment>
<dbReference type="Pfam" id="PF00160">
    <property type="entry name" value="Pro_isomerase"/>
    <property type="match status" value="1"/>
</dbReference>
<dbReference type="InterPro" id="IPR024936">
    <property type="entry name" value="Cyclophilin-type_PPIase"/>
</dbReference>
<dbReference type="AlphaFoldDB" id="A0A8T0GWL8"/>
<keyword evidence="2" id="KW-0853">WD repeat</keyword>
<gene>
    <name evidence="9" type="ORF">KC19_9G119800</name>
</gene>
<dbReference type="EC" id="5.2.1.8" evidence="7"/>
<dbReference type="InterPro" id="IPR002130">
    <property type="entry name" value="Cyclophilin-type_PPIase_dom"/>
</dbReference>
<sequence>MHTTLGDLHIRLYPEECSRTVENFTTHCRTGYYDNLIFHRVTKGFMVQTGDPLGDGTGGQSIWGGEFEDEFHKSLRHDRPITVSMANAGPNTNGSQFLITTVATPWLDNKHTDCMDVIQGVCQAIEKVKTDRNDKPYTDIKILNVTVPKS</sequence>
<evidence type="ECO:0000259" key="8">
    <source>
        <dbReference type="PROSITE" id="PS50072"/>
    </source>
</evidence>
<keyword evidence="4 7" id="KW-0697">Rotamase</keyword>
<dbReference type="PANTHER" id="PTHR45625:SF4">
    <property type="entry name" value="PEPTIDYLPROLYL ISOMERASE DOMAIN AND WD REPEAT-CONTAINING PROTEIN 1"/>
    <property type="match status" value="1"/>
</dbReference>
<accession>A0A8T0GWL8</accession>
<evidence type="ECO:0000256" key="4">
    <source>
        <dbReference type="ARBA" id="ARBA00023110"/>
    </source>
</evidence>
<dbReference type="PANTHER" id="PTHR45625">
    <property type="entry name" value="PEPTIDYL-PROLYL CIS-TRANS ISOMERASE-RELATED"/>
    <property type="match status" value="1"/>
</dbReference>
<name>A0A8T0GWL8_CERPU</name>
<dbReference type="InterPro" id="IPR029000">
    <property type="entry name" value="Cyclophilin-like_dom_sf"/>
</dbReference>
<comment type="similarity">
    <text evidence="7">Belongs to the cyclophilin-type PPIase family.</text>
</comment>
<dbReference type="Gene3D" id="2.40.100.10">
    <property type="entry name" value="Cyclophilin-like"/>
    <property type="match status" value="1"/>
</dbReference>
<dbReference type="FunFam" id="2.40.100.10:FF:000003">
    <property type="entry name" value="Peptidylprolyl isomerase domain and WD repeat-containing 1"/>
    <property type="match status" value="1"/>
</dbReference>
<dbReference type="GO" id="GO:0003755">
    <property type="term" value="F:peptidyl-prolyl cis-trans isomerase activity"/>
    <property type="evidence" value="ECO:0007669"/>
    <property type="project" value="UniProtKB-UniRule"/>
</dbReference>
<dbReference type="SUPFAM" id="SSF50891">
    <property type="entry name" value="Cyclophilin-like"/>
    <property type="match status" value="1"/>
</dbReference>